<sequence length="335" mass="38686">MRLKLALFLAFIVFNGIQADCGCNKLKRGSENLERSESVQYNVKSPSENQWPDETPISGMSLIPGGKYTIGTSEPIFHADQESPEKIVEIGDFYLDKHEVSNDNFREFVDATGYITEAERFNDSFVFGEFLSESVREEFHDYRVVQAPWWYKVTGVNWRHPQGPDSSLEGIGNHPVVHVSWNDAMRYCAWQDKRLPTEAEWEAACRGGKKRKLFPWGNKLLPRDEHWMNIWQGEFPNVNTKEDGYESTCPVDKFRQNGFDLYNIVGNVWEWTADLWNKENPLSDKENPNPERVKKGGSYMCHQSYCYRYRCAARSQNTQDSSAGNLGFRCARSVD</sequence>
<dbReference type="EMBL" id="LR899011">
    <property type="protein sequence ID" value="CAD7084107.1"/>
    <property type="molecule type" value="Genomic_DNA"/>
</dbReference>
<dbReference type="SUPFAM" id="SSF56436">
    <property type="entry name" value="C-type lectin-like"/>
    <property type="match status" value="1"/>
</dbReference>
<dbReference type="Proteomes" id="UP000594454">
    <property type="component" value="Chromosome 3"/>
</dbReference>
<evidence type="ECO:0000259" key="3">
    <source>
        <dbReference type="Pfam" id="PF03781"/>
    </source>
</evidence>
<keyword evidence="2" id="KW-0732">Signal</keyword>
<organism evidence="4 5">
    <name type="scientific">Hermetia illucens</name>
    <name type="common">Black soldier fly</name>
    <dbReference type="NCBI Taxonomy" id="343691"/>
    <lineage>
        <taxon>Eukaryota</taxon>
        <taxon>Metazoa</taxon>
        <taxon>Ecdysozoa</taxon>
        <taxon>Arthropoda</taxon>
        <taxon>Hexapoda</taxon>
        <taxon>Insecta</taxon>
        <taxon>Pterygota</taxon>
        <taxon>Neoptera</taxon>
        <taxon>Endopterygota</taxon>
        <taxon>Diptera</taxon>
        <taxon>Brachycera</taxon>
        <taxon>Stratiomyomorpha</taxon>
        <taxon>Stratiomyidae</taxon>
        <taxon>Hermetiinae</taxon>
        <taxon>Hermetia</taxon>
    </lineage>
</organism>
<dbReference type="OrthoDB" id="659at2759"/>
<dbReference type="AlphaFoldDB" id="A0A7R8YSX4"/>
<feature type="signal peptide" evidence="2">
    <location>
        <begin position="1"/>
        <end position="19"/>
    </location>
</feature>
<dbReference type="Gene3D" id="3.90.1580.10">
    <property type="entry name" value="paralog of FGE (formylglycine-generating enzyme)"/>
    <property type="match status" value="1"/>
</dbReference>
<dbReference type="GO" id="GO:0005783">
    <property type="term" value="C:endoplasmic reticulum"/>
    <property type="evidence" value="ECO:0007669"/>
    <property type="project" value="TreeGrafter"/>
</dbReference>
<dbReference type="InterPro" id="IPR042095">
    <property type="entry name" value="SUMF_sf"/>
</dbReference>
<gene>
    <name evidence="4" type="ORF">HERILL_LOCUS7019</name>
</gene>
<dbReference type="PANTHER" id="PTHR23150">
    <property type="entry name" value="SULFATASE MODIFYING FACTOR 1, 2"/>
    <property type="match status" value="1"/>
</dbReference>
<feature type="domain" description="Sulfatase-modifying factor enzyme-like" evidence="3">
    <location>
        <begin position="58"/>
        <end position="332"/>
    </location>
</feature>
<dbReference type="InParanoid" id="A0A7R8YSX4"/>
<dbReference type="InterPro" id="IPR051043">
    <property type="entry name" value="Sulfatase_Mod_Factor_Kinase"/>
</dbReference>
<evidence type="ECO:0000313" key="4">
    <source>
        <dbReference type="EMBL" id="CAD7084107.1"/>
    </source>
</evidence>
<dbReference type="OMA" id="RQNVYDL"/>
<accession>A0A7R8YSX4</accession>
<name>A0A7R8YSX4_HERIL</name>
<evidence type="ECO:0000256" key="1">
    <source>
        <dbReference type="ARBA" id="ARBA00005310"/>
    </source>
</evidence>
<protein>
    <recommendedName>
        <fullName evidence="3">Sulfatase-modifying factor enzyme-like domain-containing protein</fullName>
    </recommendedName>
</protein>
<dbReference type="PANTHER" id="PTHR23150:SF19">
    <property type="entry name" value="FORMYLGLYCINE-GENERATING ENZYME"/>
    <property type="match status" value="1"/>
</dbReference>
<comment type="similarity">
    <text evidence="1">Belongs to the sulfatase-modifying factor family.</text>
</comment>
<dbReference type="InterPro" id="IPR005532">
    <property type="entry name" value="SUMF_dom"/>
</dbReference>
<evidence type="ECO:0000313" key="5">
    <source>
        <dbReference type="Proteomes" id="UP000594454"/>
    </source>
</evidence>
<evidence type="ECO:0000256" key="2">
    <source>
        <dbReference type="SAM" id="SignalP"/>
    </source>
</evidence>
<keyword evidence="5" id="KW-1185">Reference proteome</keyword>
<proteinExistence type="inferred from homology"/>
<reference evidence="4 5" key="1">
    <citation type="submission" date="2020-11" db="EMBL/GenBank/DDBJ databases">
        <authorList>
            <person name="Wallbank WR R."/>
            <person name="Pardo Diaz C."/>
            <person name="Kozak K."/>
            <person name="Martin S."/>
            <person name="Jiggins C."/>
            <person name="Moest M."/>
            <person name="Warren A I."/>
            <person name="Generalovic N T."/>
            <person name="Byers J.R.P. K."/>
            <person name="Montejo-Kovacevich G."/>
            <person name="Yen C E."/>
        </authorList>
    </citation>
    <scope>NUCLEOTIDE SEQUENCE [LARGE SCALE GENOMIC DNA]</scope>
</reference>
<dbReference type="FunCoup" id="A0A7R8YSX4">
    <property type="interactions" value="433"/>
</dbReference>
<dbReference type="GO" id="GO:0120147">
    <property type="term" value="F:formylglycine-generating oxidase activity"/>
    <property type="evidence" value="ECO:0007669"/>
    <property type="project" value="TreeGrafter"/>
</dbReference>
<feature type="chain" id="PRO_5031125097" description="Sulfatase-modifying factor enzyme-like domain-containing protein" evidence="2">
    <location>
        <begin position="20"/>
        <end position="335"/>
    </location>
</feature>
<dbReference type="InterPro" id="IPR016187">
    <property type="entry name" value="CTDL_fold"/>
</dbReference>
<dbReference type="Pfam" id="PF03781">
    <property type="entry name" value="FGE-sulfatase"/>
    <property type="match status" value="1"/>
</dbReference>